<dbReference type="Proteomes" id="UP000887159">
    <property type="component" value="Unassembled WGS sequence"/>
</dbReference>
<keyword evidence="3" id="KW-1185">Reference proteome</keyword>
<comment type="caution">
    <text evidence="2">The sequence shown here is derived from an EMBL/GenBank/DDBJ whole genome shotgun (WGS) entry which is preliminary data.</text>
</comment>
<sequence length="85" mass="9622">MNLKEITVVGEPWTNTRKIWRFPYTIGRVLLTRGNPDGLGRKRNTETDAKRIANSKTLNDFPSPGSQGEEDGAAGKIRFWNSYPK</sequence>
<protein>
    <submittedName>
        <fullName evidence="2">Uncharacterized protein</fullName>
    </submittedName>
</protein>
<dbReference type="AlphaFoldDB" id="A0A8X6SVC9"/>
<gene>
    <name evidence="2" type="ORF">TNCV_2396021</name>
</gene>
<accession>A0A8X6SVC9</accession>
<feature type="compositionally biased region" description="Polar residues" evidence="1">
    <location>
        <begin position="56"/>
        <end position="66"/>
    </location>
</feature>
<reference evidence="2" key="1">
    <citation type="submission" date="2020-08" db="EMBL/GenBank/DDBJ databases">
        <title>Multicomponent nature underlies the extraordinary mechanical properties of spider dragline silk.</title>
        <authorList>
            <person name="Kono N."/>
            <person name="Nakamura H."/>
            <person name="Mori M."/>
            <person name="Yoshida Y."/>
            <person name="Ohtoshi R."/>
            <person name="Malay A.D."/>
            <person name="Moran D.A.P."/>
            <person name="Tomita M."/>
            <person name="Numata K."/>
            <person name="Arakawa K."/>
        </authorList>
    </citation>
    <scope>NUCLEOTIDE SEQUENCE</scope>
</reference>
<name>A0A8X6SVC9_TRICX</name>
<dbReference type="EMBL" id="BMAU01021349">
    <property type="protein sequence ID" value="GFY18373.1"/>
    <property type="molecule type" value="Genomic_DNA"/>
</dbReference>
<evidence type="ECO:0000313" key="2">
    <source>
        <dbReference type="EMBL" id="GFY18373.1"/>
    </source>
</evidence>
<evidence type="ECO:0000313" key="3">
    <source>
        <dbReference type="Proteomes" id="UP000887159"/>
    </source>
</evidence>
<evidence type="ECO:0000256" key="1">
    <source>
        <dbReference type="SAM" id="MobiDB-lite"/>
    </source>
</evidence>
<feature type="region of interest" description="Disordered" evidence="1">
    <location>
        <begin position="56"/>
        <end position="76"/>
    </location>
</feature>
<organism evidence="2 3">
    <name type="scientific">Trichonephila clavipes</name>
    <name type="common">Golden silk orbweaver</name>
    <name type="synonym">Nephila clavipes</name>
    <dbReference type="NCBI Taxonomy" id="2585209"/>
    <lineage>
        <taxon>Eukaryota</taxon>
        <taxon>Metazoa</taxon>
        <taxon>Ecdysozoa</taxon>
        <taxon>Arthropoda</taxon>
        <taxon>Chelicerata</taxon>
        <taxon>Arachnida</taxon>
        <taxon>Araneae</taxon>
        <taxon>Araneomorphae</taxon>
        <taxon>Entelegynae</taxon>
        <taxon>Araneoidea</taxon>
        <taxon>Nephilidae</taxon>
        <taxon>Trichonephila</taxon>
    </lineage>
</organism>
<proteinExistence type="predicted"/>